<sequence length="735" mass="81609">MFYSQTFLARKGPLGTVWCAAHLQHRLKKSHYTSTNIPSTVDRIMCPDVPIALRMSGHLLLGVVRIYSKKVDYLYHDCNVFLISLRKTFSTVSVNLPEDATHAPAHTVTLPQKFNLDSVDLDDHIFYDEYDNHSRSQEDITLTDQIPVGRDVYVAITFDEDIMMDSTHPPEDVPDSGVRQMQDILRAPPSDADVGIQYPGPSNQTEVLNVTEDIQDPGASHQGELRTDTEGLQEPGPSNQTEVLGETVELQEPGPSNQTEVLMETVNFEEPGLSNQTEVLHRSTDHTSPPKFPEVEVMRNTHHDFSAGDLSPLFLDVAKDRTEPIVSSHQFSNEKEIQTPALEDLLASGGQPLQFQQHTEPPASAFTPEVLGGSDTHVSCGYSSPALVIRSTPPEQQQNRRARKRIRLDKSLVLPNKFMKKALEDSSDLLRKKRNVPINNLGVWKLNNRVRKEQVFHEPLLTGSCVDICDIFKKDYISAKPHLVATAMEEGNSEPMIVDSPAPETEAIPEPSAAKSPHAAEDIQEPRVSESHASVPEIEMEIGQLRHDDSNIGNDYLPEFMPSPATVVHSPFTRDDQTHSSTKSFESESMPTGTHGSELETPRVLSEEWLGLETSGLSDIPELINSAEADDLSFLEADNNTPTGSQAHQGVESLSVRTRAVAQYLQRQSPITPSSEGSTDLSLNKILQGKKRKLCARMFFETLVLKSYGLVDVEQEQPYGDITLKLTPTLLKTDI</sequence>
<feature type="region of interest" description="Disordered" evidence="8">
    <location>
        <begin position="216"/>
        <end position="240"/>
    </location>
</feature>
<comment type="caution">
    <text evidence="11">The sequence shown here is derived from an EMBL/GenBank/DDBJ whole genome shotgun (WGS) entry which is preliminary data.</text>
</comment>
<feature type="domain" description="Rad21/Rec8-like protein C-terminal eukaryotic" evidence="9">
    <location>
        <begin position="678"/>
        <end position="729"/>
    </location>
</feature>
<feature type="region of interest" description="Disordered" evidence="8">
    <location>
        <begin position="569"/>
        <end position="602"/>
    </location>
</feature>
<evidence type="ECO:0000256" key="6">
    <source>
        <dbReference type="ARBA" id="ARBA00023242"/>
    </source>
</evidence>
<evidence type="ECO:0000256" key="3">
    <source>
        <dbReference type="ARBA" id="ARBA00022618"/>
    </source>
</evidence>
<evidence type="ECO:0000256" key="5">
    <source>
        <dbReference type="ARBA" id="ARBA00022829"/>
    </source>
</evidence>
<keyword evidence="6" id="KW-0539">Nucleus</keyword>
<feature type="compositionally biased region" description="Basic and acidic residues" evidence="8">
    <location>
        <begin position="518"/>
        <end position="530"/>
    </location>
</feature>
<dbReference type="InterPro" id="IPR023093">
    <property type="entry name" value="ScpA-like_C"/>
</dbReference>
<accession>A0AAP0LXS3</accession>
<dbReference type="GO" id="GO:0007059">
    <property type="term" value="P:chromosome segregation"/>
    <property type="evidence" value="ECO:0007669"/>
    <property type="project" value="UniProtKB-KW"/>
</dbReference>
<dbReference type="InterPro" id="IPR039781">
    <property type="entry name" value="Rad21/Rec8-like"/>
</dbReference>
<keyword evidence="12" id="KW-1185">Reference proteome</keyword>
<protein>
    <recommendedName>
        <fullName evidence="13">Sister chromatid cohesion 1 protein 3</fullName>
    </recommendedName>
</protein>
<evidence type="ECO:0000259" key="9">
    <source>
        <dbReference type="Pfam" id="PF04824"/>
    </source>
</evidence>
<comment type="similarity">
    <text evidence="2">Belongs to the rad21 family.</text>
</comment>
<dbReference type="InterPro" id="IPR006909">
    <property type="entry name" value="Rad21/Rec8_C_eu"/>
</dbReference>
<evidence type="ECO:0000256" key="8">
    <source>
        <dbReference type="SAM" id="MobiDB-lite"/>
    </source>
</evidence>
<organism evidence="11 12">
    <name type="scientific">Citrus x changshan-huyou</name>
    <dbReference type="NCBI Taxonomy" id="2935761"/>
    <lineage>
        <taxon>Eukaryota</taxon>
        <taxon>Viridiplantae</taxon>
        <taxon>Streptophyta</taxon>
        <taxon>Embryophyta</taxon>
        <taxon>Tracheophyta</taxon>
        <taxon>Spermatophyta</taxon>
        <taxon>Magnoliopsida</taxon>
        <taxon>eudicotyledons</taxon>
        <taxon>Gunneridae</taxon>
        <taxon>Pentapetalae</taxon>
        <taxon>rosids</taxon>
        <taxon>malvids</taxon>
        <taxon>Sapindales</taxon>
        <taxon>Rutaceae</taxon>
        <taxon>Aurantioideae</taxon>
        <taxon>Citrus</taxon>
    </lineage>
</organism>
<dbReference type="GO" id="GO:0003682">
    <property type="term" value="F:chromatin binding"/>
    <property type="evidence" value="ECO:0007669"/>
    <property type="project" value="TreeGrafter"/>
</dbReference>
<dbReference type="GO" id="GO:0005634">
    <property type="term" value="C:nucleus"/>
    <property type="evidence" value="ECO:0007669"/>
    <property type="project" value="UniProtKB-SubCell"/>
</dbReference>
<comment type="subcellular location">
    <subcellularLocation>
        <location evidence="1">Nucleus</location>
    </subcellularLocation>
</comment>
<reference evidence="11 12" key="1">
    <citation type="submission" date="2024-05" db="EMBL/GenBank/DDBJ databases">
        <title>Haplotype-resolved chromosome-level genome assembly of Huyou (Citrus changshanensis).</title>
        <authorList>
            <person name="Miao C."/>
            <person name="Chen W."/>
            <person name="Wu Y."/>
            <person name="Wang L."/>
            <person name="Zhao S."/>
            <person name="Grierson D."/>
            <person name="Xu C."/>
            <person name="Chen K."/>
        </authorList>
    </citation>
    <scope>NUCLEOTIDE SEQUENCE [LARGE SCALE GENOMIC DNA]</scope>
    <source>
        <strain evidence="11">01-14</strain>
        <tissue evidence="11">Leaf</tissue>
    </source>
</reference>
<gene>
    <name evidence="11" type="ORF">WN944_020721</name>
</gene>
<evidence type="ECO:0008006" key="13">
    <source>
        <dbReference type="Google" id="ProtNLM"/>
    </source>
</evidence>
<proteinExistence type="inferred from homology"/>
<keyword evidence="3" id="KW-0132">Cell division</keyword>
<dbReference type="GO" id="GO:0008278">
    <property type="term" value="C:cohesin complex"/>
    <property type="evidence" value="ECO:0007669"/>
    <property type="project" value="InterPro"/>
</dbReference>
<feature type="region of interest" description="Disordered" evidence="8">
    <location>
        <begin position="494"/>
        <end position="533"/>
    </location>
</feature>
<keyword evidence="5" id="KW-0159">Chromosome partition</keyword>
<evidence type="ECO:0000313" key="11">
    <source>
        <dbReference type="EMBL" id="KAK9189315.1"/>
    </source>
</evidence>
<dbReference type="GO" id="GO:0007062">
    <property type="term" value="P:sister chromatid cohesion"/>
    <property type="evidence" value="ECO:0007669"/>
    <property type="project" value="InterPro"/>
</dbReference>
<dbReference type="PANTHER" id="PTHR12585">
    <property type="entry name" value="SCC1 / RAD21 FAMILY MEMBER"/>
    <property type="match status" value="1"/>
</dbReference>
<keyword evidence="4" id="KW-0498">Mitosis</keyword>
<dbReference type="CDD" id="cd21793">
    <property type="entry name" value="Rad21_Rec8_M_AtSYN1-like"/>
    <property type="match status" value="1"/>
</dbReference>
<name>A0AAP0LXS3_9ROSI</name>
<evidence type="ECO:0000256" key="2">
    <source>
        <dbReference type="ARBA" id="ARBA00009870"/>
    </source>
</evidence>
<dbReference type="FunFam" id="1.10.10.580:FF:000002">
    <property type="entry name" value="Sister chromatid cohesion 1 protein 4"/>
    <property type="match status" value="1"/>
</dbReference>
<dbReference type="Proteomes" id="UP001428341">
    <property type="component" value="Unassembled WGS sequence"/>
</dbReference>
<dbReference type="AlphaFoldDB" id="A0AAP0LXS3"/>
<evidence type="ECO:0000259" key="10">
    <source>
        <dbReference type="Pfam" id="PF04825"/>
    </source>
</evidence>
<dbReference type="EMBL" id="JBCGBO010000007">
    <property type="protein sequence ID" value="KAK9189315.1"/>
    <property type="molecule type" value="Genomic_DNA"/>
</dbReference>
<feature type="domain" description="Rad21/Rec8-like protein N-terminal" evidence="10">
    <location>
        <begin position="1"/>
        <end position="102"/>
    </location>
</feature>
<dbReference type="InterPro" id="IPR036390">
    <property type="entry name" value="WH_DNA-bd_sf"/>
</dbReference>
<dbReference type="Gene3D" id="1.10.10.580">
    <property type="entry name" value="Structural maintenance of chromosome 1. Chain E"/>
    <property type="match status" value="1"/>
</dbReference>
<dbReference type="InterPro" id="IPR006910">
    <property type="entry name" value="Rad21_Rec8_N"/>
</dbReference>
<comment type="subunit">
    <text evidence="7">Component of the cohesin complex.</text>
</comment>
<evidence type="ECO:0000256" key="4">
    <source>
        <dbReference type="ARBA" id="ARBA00022776"/>
    </source>
</evidence>
<feature type="compositionally biased region" description="Polar residues" evidence="8">
    <location>
        <begin position="579"/>
        <end position="595"/>
    </location>
</feature>
<keyword evidence="4" id="KW-0131">Cell cycle</keyword>
<evidence type="ECO:0000256" key="7">
    <source>
        <dbReference type="ARBA" id="ARBA00064543"/>
    </source>
</evidence>
<dbReference type="PANTHER" id="PTHR12585:SF55">
    <property type="entry name" value="SISTER CHROMATID COHESION 1 PROTEIN 3"/>
    <property type="match status" value="1"/>
</dbReference>
<dbReference type="SUPFAM" id="SSF46785">
    <property type="entry name" value="Winged helix' DNA-binding domain"/>
    <property type="match status" value="1"/>
</dbReference>
<evidence type="ECO:0000313" key="12">
    <source>
        <dbReference type="Proteomes" id="UP001428341"/>
    </source>
</evidence>
<dbReference type="GO" id="GO:1990414">
    <property type="term" value="P:replication-born double-strand break repair via sister chromatid exchange"/>
    <property type="evidence" value="ECO:0007669"/>
    <property type="project" value="TreeGrafter"/>
</dbReference>
<evidence type="ECO:0000256" key="1">
    <source>
        <dbReference type="ARBA" id="ARBA00004123"/>
    </source>
</evidence>
<dbReference type="GO" id="GO:0051301">
    <property type="term" value="P:cell division"/>
    <property type="evidence" value="ECO:0007669"/>
    <property type="project" value="UniProtKB-KW"/>
</dbReference>
<dbReference type="Pfam" id="PF04825">
    <property type="entry name" value="Rad21_Rec8_N"/>
    <property type="match status" value="1"/>
</dbReference>
<dbReference type="Pfam" id="PF04824">
    <property type="entry name" value="Rad21_Rec8"/>
    <property type="match status" value="1"/>
</dbReference>